<dbReference type="Proteomes" id="UP000631114">
    <property type="component" value="Unassembled WGS sequence"/>
</dbReference>
<proteinExistence type="predicted"/>
<dbReference type="EMBL" id="JADFTS010000009">
    <property type="protein sequence ID" value="KAF9589010.1"/>
    <property type="molecule type" value="Genomic_DNA"/>
</dbReference>
<evidence type="ECO:0000313" key="2">
    <source>
        <dbReference type="Proteomes" id="UP000631114"/>
    </source>
</evidence>
<dbReference type="AlphaFoldDB" id="A0A835GWV9"/>
<comment type="caution">
    <text evidence="1">The sequence shown here is derived from an EMBL/GenBank/DDBJ whole genome shotgun (WGS) entry which is preliminary data.</text>
</comment>
<keyword evidence="2" id="KW-1185">Reference proteome</keyword>
<sequence>MGKSSSKGLSEGGFKVFSLKNVLMLSITLNVSLLLNHFGLKDGILQNNVGASVMTTTTTVAQDSSRSCFSNCTVVEEIENGGGGGEKRGRSWLQTPLLILISK</sequence>
<protein>
    <submittedName>
        <fullName evidence="1">Uncharacterized protein</fullName>
    </submittedName>
</protein>
<evidence type="ECO:0000313" key="1">
    <source>
        <dbReference type="EMBL" id="KAF9589010.1"/>
    </source>
</evidence>
<accession>A0A835GWV9</accession>
<gene>
    <name evidence="1" type="ORF">IFM89_018249</name>
</gene>
<organism evidence="1 2">
    <name type="scientific">Coptis chinensis</name>
    <dbReference type="NCBI Taxonomy" id="261450"/>
    <lineage>
        <taxon>Eukaryota</taxon>
        <taxon>Viridiplantae</taxon>
        <taxon>Streptophyta</taxon>
        <taxon>Embryophyta</taxon>
        <taxon>Tracheophyta</taxon>
        <taxon>Spermatophyta</taxon>
        <taxon>Magnoliopsida</taxon>
        <taxon>Ranunculales</taxon>
        <taxon>Ranunculaceae</taxon>
        <taxon>Coptidoideae</taxon>
        <taxon>Coptis</taxon>
    </lineage>
</organism>
<reference evidence="1 2" key="1">
    <citation type="submission" date="2020-10" db="EMBL/GenBank/DDBJ databases">
        <title>The Coptis chinensis genome and diversification of protoberbering-type alkaloids.</title>
        <authorList>
            <person name="Wang B."/>
            <person name="Shu S."/>
            <person name="Song C."/>
            <person name="Liu Y."/>
        </authorList>
    </citation>
    <scope>NUCLEOTIDE SEQUENCE [LARGE SCALE GENOMIC DNA]</scope>
    <source>
        <strain evidence="1">HL-2020</strain>
        <tissue evidence="1">Leaf</tissue>
    </source>
</reference>
<name>A0A835GWV9_9MAGN</name>